<protein>
    <recommendedName>
        <fullName evidence="2">VanZ-like domain-containing protein</fullName>
    </recommendedName>
</protein>
<keyword evidence="1" id="KW-1133">Transmembrane helix</keyword>
<evidence type="ECO:0000256" key="1">
    <source>
        <dbReference type="SAM" id="Phobius"/>
    </source>
</evidence>
<feature type="transmembrane region" description="Helical" evidence="1">
    <location>
        <begin position="86"/>
        <end position="104"/>
    </location>
</feature>
<proteinExistence type="predicted"/>
<dbReference type="EMBL" id="VRUR01000001">
    <property type="protein sequence ID" value="TXN37067.1"/>
    <property type="molecule type" value="Genomic_DNA"/>
</dbReference>
<dbReference type="Pfam" id="PF04892">
    <property type="entry name" value="VanZ"/>
    <property type="match status" value="1"/>
</dbReference>
<feature type="transmembrane region" description="Helical" evidence="1">
    <location>
        <begin position="23"/>
        <end position="41"/>
    </location>
</feature>
<organism evidence="3 4">
    <name type="scientific">Flagellimonas hymeniacidonis</name>
    <dbReference type="NCBI Taxonomy" id="2603628"/>
    <lineage>
        <taxon>Bacteria</taxon>
        <taxon>Pseudomonadati</taxon>
        <taxon>Bacteroidota</taxon>
        <taxon>Flavobacteriia</taxon>
        <taxon>Flavobacteriales</taxon>
        <taxon>Flavobacteriaceae</taxon>
        <taxon>Flagellimonas</taxon>
    </lineage>
</organism>
<dbReference type="RefSeq" id="WP_147740899.1">
    <property type="nucleotide sequence ID" value="NZ_VRUR01000001.1"/>
</dbReference>
<sequence length="114" mass="12929">MLSLFSFSDLDTGTVNIPYADKITHFSFYLIFSVLGCLFVRERTQGRIKLGKAVLIILFVAIAYGIFIEAMQYIATSNRMAEIGDVIANTLGAIVGVRLIKWYFSKERPLKWKI</sequence>
<dbReference type="PANTHER" id="PTHR28008:SF1">
    <property type="entry name" value="DOMAIN PROTEIN, PUTATIVE (AFU_ORTHOLOGUE AFUA_3G10980)-RELATED"/>
    <property type="match status" value="1"/>
</dbReference>
<accession>A0A5C8V5R7</accession>
<keyword evidence="1" id="KW-0472">Membrane</keyword>
<dbReference type="PANTHER" id="PTHR28008">
    <property type="entry name" value="DOMAIN PROTEIN, PUTATIVE (AFU_ORTHOLOGUE AFUA_3G10980)-RELATED"/>
    <property type="match status" value="1"/>
</dbReference>
<evidence type="ECO:0000259" key="2">
    <source>
        <dbReference type="Pfam" id="PF04892"/>
    </source>
</evidence>
<comment type="caution">
    <text evidence="3">The sequence shown here is derived from an EMBL/GenBank/DDBJ whole genome shotgun (WGS) entry which is preliminary data.</text>
</comment>
<dbReference type="InterPro" id="IPR006976">
    <property type="entry name" value="VanZ-like"/>
</dbReference>
<keyword evidence="1" id="KW-0812">Transmembrane</keyword>
<dbReference type="NCBIfam" id="NF037970">
    <property type="entry name" value="vanZ_1"/>
    <property type="match status" value="1"/>
</dbReference>
<dbReference type="AlphaFoldDB" id="A0A5C8V5R7"/>
<dbReference type="Proteomes" id="UP000321456">
    <property type="component" value="Unassembled WGS sequence"/>
</dbReference>
<evidence type="ECO:0000313" key="3">
    <source>
        <dbReference type="EMBL" id="TXN37067.1"/>
    </source>
</evidence>
<name>A0A5C8V5R7_9FLAO</name>
<reference evidence="3 4" key="1">
    <citation type="submission" date="2019-08" db="EMBL/GenBank/DDBJ databases">
        <title>Professor.</title>
        <authorList>
            <person name="Park J.S."/>
        </authorList>
    </citation>
    <scope>NUCLEOTIDE SEQUENCE [LARGE SCALE GENOMIC DNA]</scope>
    <source>
        <strain evidence="3 4">176CP5-101</strain>
    </source>
</reference>
<gene>
    <name evidence="3" type="ORF">FVB32_01905</name>
</gene>
<feature type="transmembrane region" description="Helical" evidence="1">
    <location>
        <begin position="53"/>
        <end position="74"/>
    </location>
</feature>
<feature type="domain" description="VanZ-like" evidence="2">
    <location>
        <begin position="20"/>
        <end position="101"/>
    </location>
</feature>
<keyword evidence="4" id="KW-1185">Reference proteome</keyword>
<evidence type="ECO:0000313" key="4">
    <source>
        <dbReference type="Proteomes" id="UP000321456"/>
    </source>
</evidence>